<proteinExistence type="predicted"/>
<evidence type="ECO:0000313" key="1">
    <source>
        <dbReference type="EMBL" id="ATU84202.1"/>
    </source>
</evidence>
<dbReference type="EMBL" id="MF768985">
    <property type="protein sequence ID" value="ATU84202.1"/>
    <property type="molecule type" value="Genomic_DNA"/>
</dbReference>
<reference evidence="1" key="1">
    <citation type="journal article" date="2018" name="Aquaculture">
        <title>Complete genome sequence of a white spot syndrome virus associated with a disease incursion in Australia.</title>
        <authorList>
            <person name="Oakey J."/>
            <person name="Smith C.S."/>
        </authorList>
    </citation>
    <scope>NUCLEOTIDE SEQUENCE [LARGE SCALE GENOMIC DNA]</scope>
    <source>
        <strain evidence="1">WSSV-AU</strain>
    </source>
</reference>
<accession>A0A2D3I778</accession>
<organism evidence="1">
    <name type="scientific">White spot syndrome virus</name>
    <dbReference type="NCBI Taxonomy" id="342409"/>
    <lineage>
        <taxon>Viruses</taxon>
        <taxon>Viruses incertae sedis</taxon>
        <taxon>Naldaviricetes</taxon>
        <taxon>Nimaviridae</taxon>
        <taxon>Whispovirus</taxon>
    </lineage>
</organism>
<name>A0A2D3I778_9VIRU</name>
<protein>
    <submittedName>
        <fullName evidence="1">ORF1151</fullName>
    </submittedName>
</protein>
<dbReference type="Proteomes" id="UP000267516">
    <property type="component" value="Segment"/>
</dbReference>
<sequence>MAPSTLTVELEASLVCIMTSSSISGGKEDIAKLSISFAYLFKKGLFKTLFAIDTCVISSSV</sequence>